<name>A0A087BTH7_9BIFI</name>
<proteinExistence type="predicted"/>
<dbReference type="Pfam" id="PF13302">
    <property type="entry name" value="Acetyltransf_3"/>
    <property type="match status" value="1"/>
</dbReference>
<dbReference type="PANTHER" id="PTHR43441">
    <property type="entry name" value="RIBOSOMAL-PROTEIN-SERINE ACETYLTRANSFERASE"/>
    <property type="match status" value="1"/>
</dbReference>
<dbReference type="GO" id="GO:0005737">
    <property type="term" value="C:cytoplasm"/>
    <property type="evidence" value="ECO:0007669"/>
    <property type="project" value="TreeGrafter"/>
</dbReference>
<comment type="caution">
    <text evidence="2">The sequence shown here is derived from an EMBL/GenBank/DDBJ whole genome shotgun (WGS) entry which is preliminary data.</text>
</comment>
<dbReference type="AlphaFoldDB" id="A0A087BTH7"/>
<accession>A0A087BTH7</accession>
<dbReference type="OrthoDB" id="5242221at2"/>
<dbReference type="eggNOG" id="COG1670">
    <property type="taxonomic scope" value="Bacteria"/>
</dbReference>
<organism evidence="2 3">
    <name type="scientific">Bifidobacterium mongoliense DSM 21395</name>
    <dbReference type="NCBI Taxonomy" id="1437603"/>
    <lineage>
        <taxon>Bacteria</taxon>
        <taxon>Bacillati</taxon>
        <taxon>Actinomycetota</taxon>
        <taxon>Actinomycetes</taxon>
        <taxon>Bifidobacteriales</taxon>
        <taxon>Bifidobacteriaceae</taxon>
        <taxon>Bifidobacterium</taxon>
    </lineage>
</organism>
<dbReference type="GO" id="GO:0008999">
    <property type="term" value="F:protein-N-terminal-alanine acetyltransferase activity"/>
    <property type="evidence" value="ECO:0007669"/>
    <property type="project" value="TreeGrafter"/>
</dbReference>
<dbReference type="InterPro" id="IPR000182">
    <property type="entry name" value="GNAT_dom"/>
</dbReference>
<evidence type="ECO:0000313" key="3">
    <source>
        <dbReference type="Proteomes" id="UP000029082"/>
    </source>
</evidence>
<dbReference type="InterPro" id="IPR051908">
    <property type="entry name" value="Ribosomal_N-acetyltransferase"/>
</dbReference>
<evidence type="ECO:0000259" key="1">
    <source>
        <dbReference type="PROSITE" id="PS51186"/>
    </source>
</evidence>
<gene>
    <name evidence="2" type="ORF">BMON_1066</name>
</gene>
<dbReference type="GO" id="GO:1990189">
    <property type="term" value="F:protein N-terminal-serine acetyltransferase activity"/>
    <property type="evidence" value="ECO:0007669"/>
    <property type="project" value="TreeGrafter"/>
</dbReference>
<dbReference type="InterPro" id="IPR016181">
    <property type="entry name" value="Acyl_CoA_acyltransferase"/>
</dbReference>
<dbReference type="Gene3D" id="3.40.630.30">
    <property type="match status" value="1"/>
</dbReference>
<dbReference type="STRING" id="1437603.GCA_000771525_00663"/>
<dbReference type="EMBL" id="JGZE01000026">
    <property type="protein sequence ID" value="KFI74327.1"/>
    <property type="molecule type" value="Genomic_DNA"/>
</dbReference>
<sequence>MVHAPVRPIVMPSVLAAPPGAVGITLRPMSDRDLPEWNAVRQGNREWLEPWESGDPERAAGMTFAEWIERQRQDERQGAAAQFLIEYQMRIVGQISVGAISYGAMRSGIVGYWVSRDAIGHGIAPMAVALLADWALLDEAGPRLHRIEIAILPENRRSLRVAQKLESHHEGLRTKYMFVRGAWRDHETYSLLADDAPEGFAVRLMRRHARE</sequence>
<dbReference type="Proteomes" id="UP000029082">
    <property type="component" value="Unassembled WGS sequence"/>
</dbReference>
<dbReference type="PROSITE" id="PS51186">
    <property type="entry name" value="GNAT"/>
    <property type="match status" value="1"/>
</dbReference>
<dbReference type="SUPFAM" id="SSF55729">
    <property type="entry name" value="Acyl-CoA N-acyltransferases (Nat)"/>
    <property type="match status" value="1"/>
</dbReference>
<keyword evidence="3" id="KW-1185">Reference proteome</keyword>
<evidence type="ECO:0000313" key="2">
    <source>
        <dbReference type="EMBL" id="KFI74327.1"/>
    </source>
</evidence>
<dbReference type="EC" id="2.3.1.128" evidence="2"/>
<keyword evidence="2" id="KW-0808">Transferase</keyword>
<keyword evidence="2" id="KW-0012">Acyltransferase</keyword>
<reference evidence="2 3" key="1">
    <citation type="submission" date="2014-03" db="EMBL/GenBank/DDBJ databases">
        <title>Genomics of Bifidobacteria.</title>
        <authorList>
            <person name="Ventura M."/>
            <person name="Milani C."/>
            <person name="Lugli G.A."/>
        </authorList>
    </citation>
    <scope>NUCLEOTIDE SEQUENCE [LARGE SCALE GENOMIC DNA]</scope>
    <source>
        <strain evidence="2 3">DSM 21395</strain>
    </source>
</reference>
<feature type="domain" description="N-acetyltransferase" evidence="1">
    <location>
        <begin position="24"/>
        <end position="194"/>
    </location>
</feature>
<dbReference type="PANTHER" id="PTHR43441:SF10">
    <property type="entry name" value="ACETYLTRANSFERASE"/>
    <property type="match status" value="1"/>
</dbReference>
<protein>
    <submittedName>
        <fullName evidence="2">Acetyltransferase</fullName>
        <ecNumber evidence="2">2.3.1.128</ecNumber>
    </submittedName>
</protein>